<sequence>MTRMIRVLYQLFDLHHAALTPLRLVAEATQATFRHPFVPASYTGMGRAMAAAGELIERTTRRWGKPDFGLNITHIDGREVAVTEEAALRKPFCVLRHFQRATPHSDPKVLVVAPMSGHYATLLRGTVEALLPAHDVYITDWIDAKLVPLSRGRFDFDDYVEYVMDFIRFLGPDTHVIAVCQPAVPVLVAAAVMAQTEDACQPRSMTLMGGPIDTRVSPTQVTQLAETRDIGWFERTVTTSVPVYYPGAMRHVYPGFVQLTGFMSMNLDRHVGAHVDLFKHLVRGDGESAESHRRFYDEYLSVMDLTAEFYLQTVQIVFQEHNLPKGTLEYRGVRVDPSAIKKTALFTVEGELDDISAPGQTVAAHALCSGLPETLKQHHLQQGVGHYGIFNGRRWREHIMPRVRDFIRSHERAAQSRRDVAV</sequence>
<keyword evidence="3" id="KW-1185">Reference proteome</keyword>
<dbReference type="InterPro" id="IPR010915">
    <property type="entry name" value="PHB_depoly_PhaZ"/>
</dbReference>
<keyword evidence="2" id="KW-0378">Hydrolase</keyword>
<dbReference type="GO" id="GO:0050526">
    <property type="term" value="F:poly(3-hydroxybutyrate) depolymerase activity"/>
    <property type="evidence" value="ECO:0007669"/>
    <property type="project" value="UniProtKB-EC"/>
</dbReference>
<comment type="caution">
    <text evidence="2">The sequence shown here is derived from an EMBL/GenBank/DDBJ whole genome shotgun (WGS) entry which is preliminary data.</text>
</comment>
<dbReference type="SUPFAM" id="SSF53474">
    <property type="entry name" value="alpha/beta-Hydrolases"/>
    <property type="match status" value="1"/>
</dbReference>
<evidence type="ECO:0000313" key="3">
    <source>
        <dbReference type="Proteomes" id="UP000539175"/>
    </source>
</evidence>
<dbReference type="InterPro" id="IPR009656">
    <property type="entry name" value="PHB_depo_C"/>
</dbReference>
<gene>
    <name evidence="2" type="ORF">FHS74_003065</name>
</gene>
<dbReference type="InterPro" id="IPR051321">
    <property type="entry name" value="PHA/PHB_synthase"/>
</dbReference>
<dbReference type="AlphaFoldDB" id="A0A7X0B0M3"/>
<name>A0A7X0B0M3_9PROT</name>
<accession>A0A7X0B0M3</accession>
<evidence type="ECO:0000313" key="2">
    <source>
        <dbReference type="EMBL" id="MBB6252505.1"/>
    </source>
</evidence>
<organism evidence="2 3">
    <name type="scientific">Nitrospirillum iridis</name>
    <dbReference type="NCBI Taxonomy" id="765888"/>
    <lineage>
        <taxon>Bacteria</taxon>
        <taxon>Pseudomonadati</taxon>
        <taxon>Pseudomonadota</taxon>
        <taxon>Alphaproteobacteria</taxon>
        <taxon>Rhodospirillales</taxon>
        <taxon>Azospirillaceae</taxon>
        <taxon>Nitrospirillum</taxon>
    </lineage>
</organism>
<dbReference type="PIRSF" id="PIRSF020818">
    <property type="entry name" value="PHB_depoly_PhaZ"/>
    <property type="match status" value="1"/>
</dbReference>
<dbReference type="Pfam" id="PF06850">
    <property type="entry name" value="PHB_depo_C"/>
    <property type="match status" value="1"/>
</dbReference>
<dbReference type="InterPro" id="IPR029058">
    <property type="entry name" value="AB_hydrolase_fold"/>
</dbReference>
<evidence type="ECO:0000259" key="1">
    <source>
        <dbReference type="Pfam" id="PF06850"/>
    </source>
</evidence>
<protein>
    <submittedName>
        <fullName evidence="2">Poly(3-hydroxybutyrate) depolymerase</fullName>
        <ecNumber evidence="2">3.1.1.75</ecNumber>
    </submittedName>
</protein>
<dbReference type="Proteomes" id="UP000539175">
    <property type="component" value="Unassembled WGS sequence"/>
</dbReference>
<dbReference type="NCBIfam" id="TIGR01849">
    <property type="entry name" value="PHB_depoly_PhaZ"/>
    <property type="match status" value="1"/>
</dbReference>
<proteinExistence type="predicted"/>
<dbReference type="PANTHER" id="PTHR36837">
    <property type="entry name" value="POLY(3-HYDROXYALKANOATE) POLYMERASE SUBUNIT PHAC"/>
    <property type="match status" value="1"/>
</dbReference>
<dbReference type="PANTHER" id="PTHR36837:SF4">
    <property type="entry name" value="BLR0908 PROTEIN"/>
    <property type="match status" value="1"/>
</dbReference>
<feature type="domain" description="PHB de-polymerase C-terminal" evidence="1">
    <location>
        <begin position="209"/>
        <end position="410"/>
    </location>
</feature>
<reference evidence="2 3" key="1">
    <citation type="submission" date="2020-08" db="EMBL/GenBank/DDBJ databases">
        <title>Genomic Encyclopedia of Type Strains, Phase IV (KMG-IV): sequencing the most valuable type-strain genomes for metagenomic binning, comparative biology and taxonomic classification.</title>
        <authorList>
            <person name="Goeker M."/>
        </authorList>
    </citation>
    <scope>NUCLEOTIDE SEQUENCE [LARGE SCALE GENOMIC DNA]</scope>
    <source>
        <strain evidence="2 3">DSM 22198</strain>
    </source>
</reference>
<dbReference type="EC" id="3.1.1.75" evidence="2"/>
<dbReference type="EMBL" id="JACIIZ010000008">
    <property type="protein sequence ID" value="MBB6252505.1"/>
    <property type="molecule type" value="Genomic_DNA"/>
</dbReference>